<sequence length="374" mass="42541">MGEELKVARLTSLDVFRGATIAGMILVNNPGSWAYVYPQLRHADWHGWTFTDLIFPFFLFIVGVAIVFSFSRRIELGYSKVKLFGKVVRRTIILFALGLFLNGFPEFNLSTIRIMGVLQRIAICYFFASIIYLTSNVRGQAIWSFALLFIYWGLMEFVPVPGIGAGLYEKGRNFAAYVDSLILKGHMWSVTKTWDPEGIISTIPAISTTLFGVLTGHWLRSKKSDVEKTLWLFIMGNLGLFIGAVWNAWLPINKNLWTSSYSVFTAGFALVVLGFCYYFVDVKGYKKWAYPFIVYGMNAITVFVLSGIIGRLSIYFKVSLPDGSKTTVKNYIYENLFASWLGQMNGSLGYAIAHVLLMYFLMWILYKKKIFIKI</sequence>
<feature type="transmembrane region" description="Helical" evidence="1">
    <location>
        <begin position="347"/>
        <end position="366"/>
    </location>
</feature>
<feature type="transmembrane region" description="Helical" evidence="1">
    <location>
        <begin position="53"/>
        <end position="71"/>
    </location>
</feature>
<feature type="transmembrane region" description="Helical" evidence="1">
    <location>
        <begin position="230"/>
        <end position="249"/>
    </location>
</feature>
<dbReference type="GO" id="GO:0016746">
    <property type="term" value="F:acyltransferase activity"/>
    <property type="evidence" value="ECO:0007669"/>
    <property type="project" value="UniProtKB-KW"/>
</dbReference>
<dbReference type="Proteomes" id="UP000320623">
    <property type="component" value="Unassembled WGS sequence"/>
</dbReference>
<name>A0A0S4MU90_9BACT</name>
<evidence type="ECO:0000313" key="2">
    <source>
        <dbReference type="EMBL" id="CUU02123.1"/>
    </source>
</evidence>
<dbReference type="PANTHER" id="PTHR31061">
    <property type="entry name" value="LD22376P"/>
    <property type="match status" value="1"/>
</dbReference>
<keyword evidence="2" id="KW-0012">Acyltransferase</keyword>
<dbReference type="STRING" id="1643428.GCA_001442855_00414"/>
<gene>
    <name evidence="2" type="ORF">JGI1_00427</name>
</gene>
<keyword evidence="1" id="KW-0472">Membrane</keyword>
<dbReference type="RefSeq" id="WP_140944225.1">
    <property type="nucleotide sequence ID" value="NZ_FAOO01000002.1"/>
</dbReference>
<dbReference type="OrthoDB" id="9766391at2"/>
<reference evidence="3" key="1">
    <citation type="submission" date="2015-11" db="EMBL/GenBank/DDBJ databases">
        <authorList>
            <person name="Varghese N."/>
        </authorList>
    </citation>
    <scope>NUCLEOTIDE SEQUENCE [LARGE SCALE GENOMIC DNA]</scope>
</reference>
<keyword evidence="3" id="KW-1185">Reference proteome</keyword>
<feature type="transmembrane region" description="Helical" evidence="1">
    <location>
        <begin position="261"/>
        <end position="280"/>
    </location>
</feature>
<keyword evidence="1" id="KW-0812">Transmembrane</keyword>
<proteinExistence type="predicted"/>
<dbReference type="PANTHER" id="PTHR31061:SF24">
    <property type="entry name" value="LD22376P"/>
    <property type="match status" value="1"/>
</dbReference>
<protein>
    <submittedName>
        <fullName evidence="2">Predicted acyltransferase</fullName>
    </submittedName>
</protein>
<keyword evidence="2" id="KW-0808">Transferase</keyword>
<dbReference type="EMBL" id="FAOO01000002">
    <property type="protein sequence ID" value="CUU02123.1"/>
    <property type="molecule type" value="Genomic_DNA"/>
</dbReference>
<evidence type="ECO:0000313" key="3">
    <source>
        <dbReference type="Proteomes" id="UP000320623"/>
    </source>
</evidence>
<feature type="transmembrane region" description="Helical" evidence="1">
    <location>
        <begin position="83"/>
        <end position="104"/>
    </location>
</feature>
<feature type="transmembrane region" description="Helical" evidence="1">
    <location>
        <begin position="292"/>
        <end position="316"/>
    </location>
</feature>
<evidence type="ECO:0000256" key="1">
    <source>
        <dbReference type="SAM" id="Phobius"/>
    </source>
</evidence>
<organism evidence="2 3">
    <name type="scientific">Candidatus Thermokryptus mobilis</name>
    <dbReference type="NCBI Taxonomy" id="1643428"/>
    <lineage>
        <taxon>Bacteria</taxon>
        <taxon>Pseudomonadati</taxon>
        <taxon>Candidatus Kryptoniota</taxon>
        <taxon>Candidatus Thermokryptus</taxon>
    </lineage>
</organism>
<accession>A0A0S4MU90</accession>
<feature type="transmembrane region" description="Helical" evidence="1">
    <location>
        <begin position="110"/>
        <end position="133"/>
    </location>
</feature>
<dbReference type="AlphaFoldDB" id="A0A0S4MU90"/>
<feature type="transmembrane region" description="Helical" evidence="1">
    <location>
        <begin position="145"/>
        <end position="168"/>
    </location>
</feature>
<keyword evidence="1" id="KW-1133">Transmembrane helix</keyword>
<feature type="transmembrane region" description="Helical" evidence="1">
    <location>
        <begin position="198"/>
        <end position="218"/>
    </location>
</feature>